<keyword evidence="8" id="KW-1185">Reference proteome</keyword>
<sequence>MKNIVVLDGYALNPGDLDWAPLQALGKVTIYDRTPAHQVAERAKDAHILLTNKAIVSAETINNLPSLEYIGVMATGYNVVDIPAATARKIPVTNVPAYSTASVAQLTFALILELCHHTGLHAESVRAGEWASSVDFSYWKTPLTELDGRTLGIVGFGQIGQAAARIALAFGMKVIVSHKHPERDKMEGVTFVDQATCFREADIVSLHCPLNQDNREFVNAVLLKTMKKTAFLINTSRGPLIHEADLAEALKNGVIAGAGLDVLSSEPPAADNPLVQAPRTIITPHIAWATQAARGRLMRVAIENVQQYLHGQCQNNINKIQ</sequence>
<comment type="similarity">
    <text evidence="1 4">Belongs to the D-isomer specific 2-hydroxyacid dehydrogenase family.</text>
</comment>
<evidence type="ECO:0000259" key="5">
    <source>
        <dbReference type="Pfam" id="PF00389"/>
    </source>
</evidence>
<evidence type="ECO:0000313" key="8">
    <source>
        <dbReference type="Proteomes" id="UP000190367"/>
    </source>
</evidence>
<evidence type="ECO:0000256" key="3">
    <source>
        <dbReference type="ARBA" id="ARBA00023027"/>
    </source>
</evidence>
<dbReference type="InterPro" id="IPR006139">
    <property type="entry name" value="D-isomer_2_OHA_DH_cat_dom"/>
</dbReference>
<dbReference type="Gene3D" id="3.40.50.720">
    <property type="entry name" value="NAD(P)-binding Rossmann-like Domain"/>
    <property type="match status" value="2"/>
</dbReference>
<evidence type="ECO:0000313" key="7">
    <source>
        <dbReference type="EMBL" id="SJZ45811.1"/>
    </source>
</evidence>
<dbReference type="PANTHER" id="PTHR43761">
    <property type="entry name" value="D-ISOMER SPECIFIC 2-HYDROXYACID DEHYDROGENASE FAMILY PROTEIN (AFU_ORTHOLOGUE AFUA_1G13630)"/>
    <property type="match status" value="1"/>
</dbReference>
<dbReference type="PANTHER" id="PTHR43761:SF1">
    <property type="entry name" value="D-ISOMER SPECIFIC 2-HYDROXYACID DEHYDROGENASE CATALYTIC DOMAIN-CONTAINING PROTEIN-RELATED"/>
    <property type="match status" value="1"/>
</dbReference>
<gene>
    <name evidence="7" type="ORF">SAMN04488128_101298</name>
</gene>
<dbReference type="Proteomes" id="UP000190367">
    <property type="component" value="Unassembled WGS sequence"/>
</dbReference>
<dbReference type="SUPFAM" id="SSF52283">
    <property type="entry name" value="Formate/glycerate dehydrogenase catalytic domain-like"/>
    <property type="match status" value="1"/>
</dbReference>
<dbReference type="InterPro" id="IPR036291">
    <property type="entry name" value="NAD(P)-bd_dom_sf"/>
</dbReference>
<dbReference type="Pfam" id="PF00389">
    <property type="entry name" value="2-Hacid_dh"/>
    <property type="match status" value="1"/>
</dbReference>
<reference evidence="8" key="1">
    <citation type="submission" date="2017-02" db="EMBL/GenBank/DDBJ databases">
        <authorList>
            <person name="Varghese N."/>
            <person name="Submissions S."/>
        </authorList>
    </citation>
    <scope>NUCLEOTIDE SEQUENCE [LARGE SCALE GENOMIC DNA]</scope>
    <source>
        <strain evidence="8">DSM 22224</strain>
    </source>
</reference>
<dbReference type="GO" id="GO:0016616">
    <property type="term" value="F:oxidoreductase activity, acting on the CH-OH group of donors, NAD or NADP as acceptor"/>
    <property type="evidence" value="ECO:0007669"/>
    <property type="project" value="InterPro"/>
</dbReference>
<evidence type="ECO:0000256" key="4">
    <source>
        <dbReference type="RuleBase" id="RU003719"/>
    </source>
</evidence>
<dbReference type="EMBL" id="FUWZ01000001">
    <property type="protein sequence ID" value="SJZ45811.1"/>
    <property type="molecule type" value="Genomic_DNA"/>
</dbReference>
<dbReference type="FunFam" id="3.40.50.720:FF:000203">
    <property type="entry name" value="D-3-phosphoglycerate dehydrogenase (SerA)"/>
    <property type="match status" value="1"/>
</dbReference>
<organism evidence="7 8">
    <name type="scientific">Chitinophaga eiseniae</name>
    <dbReference type="NCBI Taxonomy" id="634771"/>
    <lineage>
        <taxon>Bacteria</taxon>
        <taxon>Pseudomonadati</taxon>
        <taxon>Bacteroidota</taxon>
        <taxon>Chitinophagia</taxon>
        <taxon>Chitinophagales</taxon>
        <taxon>Chitinophagaceae</taxon>
        <taxon>Chitinophaga</taxon>
    </lineage>
</organism>
<dbReference type="GO" id="GO:0051287">
    <property type="term" value="F:NAD binding"/>
    <property type="evidence" value="ECO:0007669"/>
    <property type="project" value="InterPro"/>
</dbReference>
<name>A0A1T4KTQ9_9BACT</name>
<dbReference type="Pfam" id="PF02826">
    <property type="entry name" value="2-Hacid_dh_C"/>
    <property type="match status" value="1"/>
</dbReference>
<dbReference type="InterPro" id="IPR029752">
    <property type="entry name" value="D-isomer_DH_CS1"/>
</dbReference>
<keyword evidence="2 4" id="KW-0560">Oxidoreductase</keyword>
<keyword evidence="3" id="KW-0520">NAD</keyword>
<proteinExistence type="inferred from homology"/>
<protein>
    <submittedName>
        <fullName evidence="7">Glycerate dehydrogenase</fullName>
    </submittedName>
</protein>
<dbReference type="RefSeq" id="WP_078667005.1">
    <property type="nucleotide sequence ID" value="NZ_FUWZ01000001.1"/>
</dbReference>
<accession>A0A1T4KTQ9</accession>
<evidence type="ECO:0000256" key="1">
    <source>
        <dbReference type="ARBA" id="ARBA00005854"/>
    </source>
</evidence>
<dbReference type="CDD" id="cd12162">
    <property type="entry name" value="2-Hacid_dh_4"/>
    <property type="match status" value="1"/>
</dbReference>
<dbReference type="STRING" id="634771.SAMN04488128_101298"/>
<dbReference type="InterPro" id="IPR006140">
    <property type="entry name" value="D-isomer_DH_NAD-bd"/>
</dbReference>
<feature type="domain" description="D-isomer specific 2-hydroxyacid dehydrogenase NAD-binding" evidence="6">
    <location>
        <begin position="108"/>
        <end position="287"/>
    </location>
</feature>
<evidence type="ECO:0000256" key="2">
    <source>
        <dbReference type="ARBA" id="ARBA00023002"/>
    </source>
</evidence>
<dbReference type="PROSITE" id="PS00065">
    <property type="entry name" value="D_2_HYDROXYACID_DH_1"/>
    <property type="match status" value="1"/>
</dbReference>
<dbReference type="SUPFAM" id="SSF51735">
    <property type="entry name" value="NAD(P)-binding Rossmann-fold domains"/>
    <property type="match status" value="1"/>
</dbReference>
<feature type="domain" description="D-isomer specific 2-hydroxyacid dehydrogenase catalytic" evidence="5">
    <location>
        <begin position="18"/>
        <end position="317"/>
    </location>
</feature>
<evidence type="ECO:0000259" key="6">
    <source>
        <dbReference type="Pfam" id="PF02826"/>
    </source>
</evidence>
<dbReference type="OrthoDB" id="1522997at2"/>
<dbReference type="AlphaFoldDB" id="A0A1T4KTQ9"/>
<dbReference type="InterPro" id="IPR050418">
    <property type="entry name" value="D-iso_2-hydroxyacid_DH_PdxB"/>
</dbReference>